<reference evidence="8" key="5">
    <citation type="journal article" date="2008" name="Nucleic Acids Res.">
        <title>The Rice Annotation Project Database (RAP-DB): 2008 update.</title>
        <authorList>
            <consortium name="The Rice Annotation Project (RAP)"/>
            <person name="Tanaka T."/>
            <person name="Antonio B.A."/>
            <person name="Kikuchi S."/>
            <person name="Matsumoto T."/>
            <person name="Nagamura Y."/>
            <person name="Numa H."/>
            <person name="Sakai H."/>
            <person name="Wu J."/>
            <person name="Itoh T."/>
            <person name="Sasaki T."/>
            <person name="Aono R."/>
            <person name="Fujii Y."/>
            <person name="Habara T."/>
            <person name="Harada E."/>
            <person name="Kanno M."/>
            <person name="Kawahara Y."/>
            <person name="Kawashima H."/>
            <person name="Kubooka H."/>
            <person name="Matsuya A."/>
            <person name="Nakaoka H."/>
            <person name="Saichi N."/>
            <person name="Sanbonmatsu R."/>
            <person name="Sato Y."/>
            <person name="Shinso Y."/>
            <person name="Suzuki M."/>
            <person name="Takeda J."/>
            <person name="Tanino M."/>
            <person name="Todokoro F."/>
            <person name="Yamaguchi K."/>
            <person name="Yamamoto N."/>
            <person name="Yamasaki C."/>
            <person name="Imanishi T."/>
            <person name="Okido T."/>
            <person name="Tada M."/>
            <person name="Ikeo K."/>
            <person name="Tateno Y."/>
            <person name="Gojobori T."/>
            <person name="Lin Y.C."/>
            <person name="Wei F.J."/>
            <person name="Hsing Y.I."/>
            <person name="Zhao Q."/>
            <person name="Han B."/>
            <person name="Kramer M.R."/>
            <person name="McCombie R.W."/>
            <person name="Lonsdale D."/>
            <person name="O'Donovan C.C."/>
            <person name="Whitfield E.J."/>
            <person name="Apweiler R."/>
            <person name="Koyanagi K.O."/>
            <person name="Khurana J.P."/>
            <person name="Raghuvanshi S."/>
            <person name="Singh N.K."/>
            <person name="Tyagi A.K."/>
            <person name="Haberer G."/>
            <person name="Fujisawa M."/>
            <person name="Hosokawa S."/>
            <person name="Ito Y."/>
            <person name="Ikawa H."/>
            <person name="Shibata M."/>
            <person name="Yamamoto M."/>
            <person name="Bruskiewich R.M."/>
            <person name="Hoen D.R."/>
            <person name="Bureau TE."/>
            <person name="Namiki N."/>
            <person name="Ohyanagi H."/>
            <person name="Sakai Y."/>
            <person name="Nobushima S."/>
            <person name="Sakata K."/>
            <person name="Barrero R.A."/>
            <person name="Sato Y."/>
            <person name="Souvorov A."/>
            <person name="Smith-White B."/>
            <person name="Tatusova T."/>
            <person name="An S."/>
            <person name="An G."/>
            <person name="OOta S."/>
            <person name="Fuks G."/>
            <person name="Messing J."/>
            <person name="Christie K.R."/>
            <person name="Lieberherr D."/>
            <person name="Kim H."/>
            <person name="Zuccolo A."/>
            <person name="Wing R.A."/>
            <person name="Nobuta K."/>
            <person name="Green P.J."/>
            <person name="Lu C."/>
            <person name="Meyers BC."/>
            <person name="Chaparro C."/>
            <person name="Piegu B."/>
            <person name="Panaud O."/>
            <person name="Echeverria M."/>
        </authorList>
    </citation>
    <scope>NUCLEOTIDE SEQUENCE</scope>
</reference>
<dbReference type="Gene3D" id="3.40.630.30">
    <property type="match status" value="1"/>
</dbReference>
<dbReference type="CDD" id="cd18432">
    <property type="entry name" value="BRCT_PAXIP1_rpt6_like"/>
    <property type="match status" value="1"/>
</dbReference>
<evidence type="ECO:0000313" key="8">
    <source>
        <dbReference type="EMBL" id="BAF17297.1"/>
    </source>
</evidence>
<dbReference type="Pfam" id="PF16770">
    <property type="entry name" value="RTT107_BRCT_5"/>
    <property type="match status" value="1"/>
</dbReference>
<evidence type="ECO:0000256" key="2">
    <source>
        <dbReference type="ARBA" id="ARBA00022763"/>
    </source>
</evidence>
<sequence length="612" mass="66876">MGRPRKPAKPAAAASSSASAAAAFSIGNCKVEIHGSSLRCQSTEQEEEELTISGPRGAKIVVSVDGAKSSSVGDGFDFILLSPSDVNERNKALLQEVLLLYKQELPTMDYAANTGRKSGFLEKCVTNGKYKTLVLSSTAGYEEVTAALSYQLVPADTQYAEIPLAVVRPPYQRVGIGQLLYKELSQRLRNVGVTTIFCWADNVSEGFWLKQGFESVGEVDTKGKICRIPVRADIKRALCFPGGSMLMVSHLKDLPAPQKSLLSSQQTYQFHTFAPDSISPSDTGTSTPSCEKLLPQTVACHKVSKTAAVEKNEDFHGTGGCSFSDQQENKRTHETSSSSLKSKRVRCSQHSDHHQDMNQNEICGKPLSISNTPIHENSVHLMPNELSNPSMVGHVKSKISGDAKANISSNGSPSVMLMNIADETKKTQLIEVVEMLGGVVTCEGNSCTHVITGKVRMTMNFCIALCSGAWIVSPKWLKESFKKGKFVGEAEYVFQDDEFKVKYKSELRDAVVRAKERPCSLFSGYTFCLTKNIQPSVNVLSRIIKSSGGKLINKLDDITQPLKTIFLACEEDMELALDAAKRGIKTFSGEWFLSCVMTQELDLEAPQFTESL</sequence>
<name>Q0DIM6_ORYSJ</name>
<dbReference type="Proteomes" id="UP000000763">
    <property type="component" value="Chromosome 5"/>
</dbReference>
<dbReference type="InterPro" id="IPR016181">
    <property type="entry name" value="Acyl_CoA_acyltransferase"/>
</dbReference>
<dbReference type="PROSITE" id="PS51186">
    <property type="entry name" value="GNAT"/>
    <property type="match status" value="1"/>
</dbReference>
<organism evidence="8 9">
    <name type="scientific">Oryza sativa subsp. japonica</name>
    <name type="common">Rice</name>
    <dbReference type="NCBI Taxonomy" id="39947"/>
    <lineage>
        <taxon>Eukaryota</taxon>
        <taxon>Viridiplantae</taxon>
        <taxon>Streptophyta</taxon>
        <taxon>Embryophyta</taxon>
        <taxon>Tracheophyta</taxon>
        <taxon>Spermatophyta</taxon>
        <taxon>Magnoliopsida</taxon>
        <taxon>Liliopsida</taxon>
        <taxon>Poales</taxon>
        <taxon>Poaceae</taxon>
        <taxon>BOP clade</taxon>
        <taxon>Oryzoideae</taxon>
        <taxon>Oryzeae</taxon>
        <taxon>Oryzinae</taxon>
        <taxon>Oryza</taxon>
        <taxon>Oryza sativa</taxon>
    </lineage>
</organism>
<comment type="subcellular location">
    <subcellularLocation>
        <location evidence="1">Nucleus</location>
    </subcellularLocation>
</comment>
<reference evidence="8" key="7">
    <citation type="submission" date="2012-08" db="EMBL/GenBank/DDBJ databases">
        <title>Oryza sativa nipponbare(GA3) genomic DNA, chromosome 5.</title>
        <authorList>
            <consortium name="IRGSP(International Rice Genome Sequencing Project)"/>
        </authorList>
    </citation>
    <scope>NUCLEOTIDE SEQUENCE</scope>
</reference>
<accession>Q0DIM6</accession>
<dbReference type="PANTHER" id="PTHR23196:SF8">
    <property type="entry name" value="N-ACETYLTRANSFERASE"/>
    <property type="match status" value="1"/>
</dbReference>
<dbReference type="EMBL" id="AC120987">
    <property type="protein sequence ID" value="AAT93887.1"/>
    <property type="molecule type" value="Genomic_DNA"/>
</dbReference>
<evidence type="ECO:0000256" key="4">
    <source>
        <dbReference type="SAM" id="MobiDB-lite"/>
    </source>
</evidence>
<evidence type="ECO:0000259" key="5">
    <source>
        <dbReference type="PROSITE" id="PS50172"/>
    </source>
</evidence>
<dbReference type="GO" id="GO:0005634">
    <property type="term" value="C:nucleus"/>
    <property type="evidence" value="ECO:0007669"/>
    <property type="project" value="UniProtKB-SubCell"/>
</dbReference>
<dbReference type="GO" id="GO:0006974">
    <property type="term" value="P:DNA damage response"/>
    <property type="evidence" value="ECO:0007669"/>
    <property type="project" value="UniProtKB-KW"/>
</dbReference>
<dbReference type="PROSITE" id="PS50172">
    <property type="entry name" value="BRCT"/>
    <property type="match status" value="2"/>
</dbReference>
<keyword evidence="2" id="KW-0227">DNA damage</keyword>
<feature type="region of interest" description="Disordered" evidence="4">
    <location>
        <begin position="320"/>
        <end position="369"/>
    </location>
</feature>
<gene>
    <name evidence="8" type="ordered locus">Os05g0376600</name>
    <name evidence="7" type="ORF">OSJNBa0007A06.10</name>
</gene>
<keyword evidence="3" id="KW-0539">Nucleus</keyword>
<dbReference type="InterPro" id="IPR001357">
    <property type="entry name" value="BRCT_dom"/>
</dbReference>
<dbReference type="OMA" id="MFLERCV"/>
<dbReference type="SMR" id="Q0DIM6"/>
<reference evidence="8" key="8">
    <citation type="submission" date="2012-08" db="EMBL/GenBank/DDBJ databases">
        <title>The Second Rice Annotation Project Meeting (RAP2).</title>
        <authorList>
            <consortium name="The Rice Annotation Project (RAP)"/>
        </authorList>
    </citation>
    <scope>NUCLEOTIDE SEQUENCE</scope>
</reference>
<protein>
    <submittedName>
        <fullName evidence="8">Os05g0376600 protein</fullName>
    </submittedName>
</protein>
<dbReference type="InterPro" id="IPR051579">
    <property type="entry name" value="DDR_Transcriptional_Reg"/>
</dbReference>
<feature type="domain" description="BRCT" evidence="5">
    <location>
        <begin position="517"/>
        <end position="601"/>
    </location>
</feature>
<reference evidence="9" key="6">
    <citation type="journal article" date="2008" name="Nucleic Acids Res.">
        <title>The rice annotation project database (RAP-DB): 2008 update.</title>
        <authorList>
            <consortium name="The rice annotation project (RAP)"/>
        </authorList>
    </citation>
    <scope>GENOME REANNOTATION</scope>
    <source>
        <strain evidence="9">cv. Nipponbare</strain>
    </source>
</reference>
<dbReference type="SUPFAM" id="SSF55729">
    <property type="entry name" value="Acyl-CoA N-acyltransferases (Nat)"/>
    <property type="match status" value="1"/>
</dbReference>
<dbReference type="KEGG" id="osa:4338617"/>
<dbReference type="EMBL" id="AP008211">
    <property type="protein sequence ID" value="BAF17297.1"/>
    <property type="molecule type" value="Genomic_DNA"/>
</dbReference>
<dbReference type="GO" id="GO:0016747">
    <property type="term" value="F:acyltransferase activity, transferring groups other than amino-acyl groups"/>
    <property type="evidence" value="ECO:0007669"/>
    <property type="project" value="InterPro"/>
</dbReference>
<dbReference type="OrthoDB" id="342264at2759"/>
<evidence type="ECO:0000313" key="9">
    <source>
        <dbReference type="Proteomes" id="UP000000763"/>
    </source>
</evidence>
<reference evidence="8" key="3">
    <citation type="journal article" date="2006" name="Nucleic Acids Res.">
        <title>The Rice Annotation Project Database (RAP-DB): hub for Oryza sativa ssp. japonica genome information.</title>
        <authorList>
            <person name="Ohyanagi H."/>
            <person name="Tanaka T."/>
            <person name="Sakai H."/>
            <person name="Shigemoto Y."/>
            <person name="Yamaguchi K."/>
            <person name="Habara T."/>
            <person name="Fujii Y."/>
            <person name="Antonio B.A."/>
            <person name="Nagamura Y."/>
            <person name="Imanishi T."/>
            <person name="Ikeo K."/>
            <person name="Itoh T."/>
            <person name="Gojobori T."/>
            <person name="Sasaki T."/>
        </authorList>
    </citation>
    <scope>NUCLEOTIDE SEQUENCE</scope>
</reference>
<dbReference type="Pfam" id="PF13673">
    <property type="entry name" value="Acetyltransf_10"/>
    <property type="match status" value="1"/>
</dbReference>
<dbReference type="InterPro" id="IPR036420">
    <property type="entry name" value="BRCT_dom_sf"/>
</dbReference>
<dbReference type="CDD" id="cd04301">
    <property type="entry name" value="NAT_SF"/>
    <property type="match status" value="1"/>
</dbReference>
<dbReference type="Gene3D" id="3.40.50.10190">
    <property type="entry name" value="BRCT domain"/>
    <property type="match status" value="2"/>
</dbReference>
<evidence type="ECO:0000259" key="6">
    <source>
        <dbReference type="PROSITE" id="PS51186"/>
    </source>
</evidence>
<dbReference type="Pfam" id="PF16589">
    <property type="entry name" value="BRCT_2"/>
    <property type="match status" value="1"/>
</dbReference>
<dbReference type="AlphaFoldDB" id="Q0DIM6"/>
<evidence type="ECO:0000313" key="7">
    <source>
        <dbReference type="EMBL" id="AAT93887.1"/>
    </source>
</evidence>
<feature type="domain" description="N-acetyltransferase" evidence="6">
    <location>
        <begin position="84"/>
        <end position="235"/>
    </location>
</feature>
<dbReference type="SMART" id="SM00292">
    <property type="entry name" value="BRCT"/>
    <property type="match status" value="2"/>
</dbReference>
<dbReference type="PANTHER" id="PTHR23196">
    <property type="entry name" value="PAX TRANSCRIPTION ACTIVATION DOMAIN INTERACTING PROTEIN"/>
    <property type="match status" value="1"/>
</dbReference>
<dbReference type="InterPro" id="IPR000182">
    <property type="entry name" value="GNAT_dom"/>
</dbReference>
<reference evidence="8 9" key="2">
    <citation type="journal article" date="2005" name="Nature">
        <title>The map-based sequence of the rice genome.</title>
        <authorList>
            <consortium name="International rice genome sequencing project (IRGSP)"/>
            <person name="Matsumoto T."/>
            <person name="Wu J."/>
            <person name="Kanamori H."/>
            <person name="Katayose Y."/>
            <person name="Fujisawa M."/>
            <person name="Namiki N."/>
            <person name="Mizuno H."/>
            <person name="Yamamoto K."/>
            <person name="Antonio B.A."/>
            <person name="Baba T."/>
            <person name="Sakata K."/>
            <person name="Nagamura Y."/>
            <person name="Aoki H."/>
            <person name="Arikawa K."/>
            <person name="Arita K."/>
            <person name="Bito T."/>
            <person name="Chiden Y."/>
            <person name="Fujitsuka N."/>
            <person name="Fukunaka R."/>
            <person name="Hamada M."/>
            <person name="Harada C."/>
            <person name="Hayashi A."/>
            <person name="Hijishita S."/>
            <person name="Honda M."/>
            <person name="Hosokawa S."/>
            <person name="Ichikawa Y."/>
            <person name="Idonuma A."/>
            <person name="Iijima M."/>
            <person name="Ikeda M."/>
            <person name="Ikeno M."/>
            <person name="Ito K."/>
            <person name="Ito S."/>
            <person name="Ito T."/>
            <person name="Ito Y."/>
            <person name="Ito Y."/>
            <person name="Iwabuchi A."/>
            <person name="Kamiya K."/>
            <person name="Karasawa W."/>
            <person name="Kurita K."/>
            <person name="Katagiri S."/>
            <person name="Kikuta A."/>
            <person name="Kobayashi H."/>
            <person name="Kobayashi N."/>
            <person name="Machita K."/>
            <person name="Maehara T."/>
            <person name="Masukawa M."/>
            <person name="Mizubayashi T."/>
            <person name="Mukai Y."/>
            <person name="Nagasaki H."/>
            <person name="Nagata Y."/>
            <person name="Naito S."/>
            <person name="Nakashima M."/>
            <person name="Nakama Y."/>
            <person name="Nakamichi Y."/>
            <person name="Nakamura M."/>
            <person name="Meguro A."/>
            <person name="Negishi M."/>
            <person name="Ohta I."/>
            <person name="Ohta T."/>
            <person name="Okamoto M."/>
            <person name="Ono N."/>
            <person name="Saji S."/>
            <person name="Sakaguchi M."/>
            <person name="Sakai K."/>
            <person name="Shibata M."/>
            <person name="Shimokawa T."/>
            <person name="Song J."/>
            <person name="Takazaki Y."/>
            <person name="Terasawa K."/>
            <person name="Tsugane M."/>
            <person name="Tsuji K."/>
            <person name="Ueda S."/>
            <person name="Waki K."/>
            <person name="Yamagata H."/>
            <person name="Yamamoto M."/>
            <person name="Yamamoto S."/>
            <person name="Yamane H."/>
            <person name="Yoshiki S."/>
            <person name="Yoshihara R."/>
            <person name="Yukawa K."/>
            <person name="Zhong H."/>
            <person name="Yano M."/>
            <person name="Yuan Q."/>
            <person name="Ouyang S."/>
            <person name="Liu J."/>
            <person name="Jones K.M."/>
            <person name="Gansberger K."/>
            <person name="Moffat K."/>
            <person name="Hill J."/>
            <person name="Bera J."/>
            <person name="Fadrosh D."/>
            <person name="Jin S."/>
            <person name="Johri S."/>
            <person name="Kim M."/>
            <person name="Overton L."/>
            <person name="Reardon M."/>
            <person name="Tsitrin T."/>
            <person name="Vuong H."/>
            <person name="Weaver B."/>
            <person name="Ciecko A."/>
            <person name="Tallon L."/>
            <person name="Jackson J."/>
            <person name="Pai G."/>
            <person name="Aken S.V."/>
            <person name="Utterback T."/>
            <person name="Reidmuller S."/>
            <person name="Feldblyum T."/>
            <person name="Hsiao J."/>
            <person name="Zismann V."/>
            <person name="Iobst S."/>
            <person name="de Vazeille A.R."/>
            <person name="Buell C.R."/>
            <person name="Ying K."/>
            <person name="Li Y."/>
            <person name="Lu T."/>
            <person name="Huang Y."/>
            <person name="Zhao Q."/>
            <person name="Feng Q."/>
            <person name="Zhang L."/>
            <person name="Zhu J."/>
            <person name="Weng Q."/>
            <person name="Mu J."/>
            <person name="Lu Y."/>
            <person name="Fan D."/>
            <person name="Liu Y."/>
            <person name="Guan J."/>
            <person name="Zhang Y."/>
            <person name="Yu S."/>
            <person name="Liu X."/>
            <person name="Zhang Y."/>
            <person name="Hong G."/>
            <person name="Han B."/>
            <person name="Choisne N."/>
            <person name="Demange N."/>
            <person name="Orjeda G."/>
            <person name="Samain S."/>
            <person name="Cattolico L."/>
            <person name="Pelletier E."/>
            <person name="Couloux A."/>
            <person name="Segurens B."/>
            <person name="Wincker P."/>
            <person name="D'Hont A."/>
            <person name="Scarpelli C."/>
            <person name="Weissenbach J."/>
            <person name="Salanoubat M."/>
            <person name="Quetier F."/>
            <person name="Yu Y."/>
            <person name="Kim H.R."/>
            <person name="Rambo T."/>
            <person name="Currie J."/>
            <person name="Collura K."/>
            <person name="Luo M."/>
            <person name="Yang T."/>
            <person name="Ammiraju J.S.S."/>
            <person name="Engler F."/>
            <person name="Soderlund C."/>
            <person name="Wing R.A."/>
            <person name="Palmer L.E."/>
            <person name="de la Bastide M."/>
            <person name="Spiegel L."/>
            <person name="Nascimento L."/>
            <person name="Zutavern T."/>
            <person name="O'Shaughnessy A."/>
            <person name="Dike S."/>
            <person name="Dedhia N."/>
            <person name="Preston R."/>
            <person name="Balija V."/>
            <person name="McCombie W.R."/>
            <person name="Chow T."/>
            <person name="Chen H."/>
            <person name="Chung M."/>
            <person name="Chen C."/>
            <person name="Shaw J."/>
            <person name="Wu H."/>
            <person name="Hsiao K."/>
            <person name="Chao Y."/>
            <person name="Chu M."/>
            <person name="Cheng C."/>
            <person name="Hour A."/>
            <person name="Lee P."/>
            <person name="Lin S."/>
            <person name="Lin Y."/>
            <person name="Liou J."/>
            <person name="Liu S."/>
            <person name="Hsing Y."/>
            <person name="Raghuvanshi S."/>
            <person name="Mohanty A."/>
            <person name="Bharti A.K."/>
            <person name="Gaur A."/>
            <person name="Gupta V."/>
            <person name="Kumar D."/>
            <person name="Ravi V."/>
            <person name="Vij S."/>
            <person name="Kapur A."/>
            <person name="Khurana P."/>
            <person name="Khurana P."/>
            <person name="Khurana J.P."/>
            <person name="Tyagi A.K."/>
            <person name="Gaikwad K."/>
            <person name="Singh A."/>
            <person name="Dalal V."/>
            <person name="Srivastava S."/>
            <person name="Dixit A."/>
            <person name="Pal A.K."/>
            <person name="Ghazi I.A."/>
            <person name="Yadav M."/>
            <person name="Pandit A."/>
            <person name="Bhargava A."/>
            <person name="Sureshbabu K."/>
            <person name="Batra K."/>
            <person name="Sharma T.R."/>
            <person name="Mohapatra T."/>
            <person name="Singh N.K."/>
            <person name="Messing J."/>
            <person name="Nelson A.B."/>
            <person name="Fuks G."/>
            <person name="Kavchok S."/>
            <person name="Keizer G."/>
            <person name="Linton E."/>
            <person name="Llaca V."/>
            <person name="Song R."/>
            <person name="Tanyolac B."/>
            <person name="Young S."/>
            <person name="Ho-Il K."/>
            <person name="Hahn J.H."/>
            <person name="Sangsakoo G."/>
            <person name="Vanavichit A."/>
            <person name="de Mattos Luiz.A.T."/>
            <person name="Zimmer P.D."/>
            <person name="Malone G."/>
            <person name="Dellagostin O."/>
            <person name="de Oliveira A.C."/>
            <person name="Bevan M."/>
            <person name="Bancroft I."/>
            <person name="Minx P."/>
            <person name="Cordum H."/>
            <person name="Wilson R."/>
            <person name="Cheng Z."/>
            <person name="Jin W."/>
            <person name="Jiang J."/>
            <person name="Leong S.A."/>
            <person name="Iwama H."/>
            <person name="Gojobori T."/>
            <person name="Itoh T."/>
            <person name="Niimura Y."/>
            <person name="Fujii Y."/>
            <person name="Habara T."/>
            <person name="Sakai H."/>
            <person name="Sato Y."/>
            <person name="Wilson G."/>
            <person name="Kumar K."/>
            <person name="McCouch S."/>
            <person name="Juretic N."/>
            <person name="Hoen D."/>
            <person name="Wright S."/>
            <person name="Bruskiewich R."/>
            <person name="Bureau T."/>
            <person name="Miyao A."/>
            <person name="Hirochika H."/>
            <person name="Nishikawa T."/>
            <person name="Kadowaki K."/>
            <person name="Sugiura M."/>
            <person name="Burr B."/>
            <person name="Sasaki T."/>
        </authorList>
    </citation>
    <scope>NUCLEOTIDE SEQUENCE [LARGE SCALE GENOMIC DNA]</scope>
    <source>
        <strain evidence="9">cv. Nipponbare</strain>
    </source>
</reference>
<reference evidence="8" key="4">
    <citation type="journal article" date="2007" name="Genome Res.">
        <title>Curated Genome Annotation of Oryza sativa ssp. japonica and Comparative Genome Analysis with Arabidopsis thaliana.</title>
        <authorList>
            <consortium name="The Rice Annotation Project (RAP)"/>
            <person name="Itoh T."/>
            <person name="Tanaka T."/>
            <person name="Barrero R.A."/>
            <person name="Yamasaki C."/>
            <person name="Fujii Y."/>
            <person name="Hilton P.B."/>
            <person name="Antonio B.A."/>
            <person name="Aono H."/>
            <person name="Apweiler R."/>
            <person name="Bruskiewich R."/>
            <person name="Bureau T."/>
            <person name="Burr F."/>
            <person name="Costa de Oliveira A."/>
            <person name="Fuks G."/>
            <person name="Habara T."/>
            <person name="Haberer G."/>
            <person name="Han B."/>
            <person name="Harada E."/>
            <person name="Hiraki A.T."/>
            <person name="Hirochika H."/>
            <person name="Hoen D."/>
            <person name="Hokari H."/>
            <person name="Hosokawa S."/>
            <person name="Hsing Y."/>
            <person name="Ikawa H."/>
            <person name="Ikeo K."/>
            <person name="Imanishi T."/>
            <person name="Ito Y."/>
            <person name="Jaiswal P."/>
            <person name="Kanno M."/>
            <person name="Kawahara Y."/>
            <person name="Kawamura T."/>
            <person name="Kawashima H."/>
            <person name="Khurana J.P."/>
            <person name="Kikuchi S."/>
            <person name="Komatsu S."/>
            <person name="Koyanagi K.O."/>
            <person name="Kubooka H."/>
            <person name="Lieberherr D."/>
            <person name="Lin Y.C."/>
            <person name="Lonsdale D."/>
            <person name="Matsumoto T."/>
            <person name="Matsuya A."/>
            <person name="McCombie W.R."/>
            <person name="Messing J."/>
            <person name="Miyao A."/>
            <person name="Mulder N."/>
            <person name="Nagamura Y."/>
            <person name="Nam J."/>
            <person name="Namiki N."/>
            <person name="Numa H."/>
            <person name="Nurimoto S."/>
            <person name="O'donovan C."/>
            <person name="Ohyanagi H."/>
            <person name="Okido T."/>
            <person name="Oota S."/>
            <person name="Osato N."/>
            <person name="Palmer L.E."/>
            <person name="Quetier F."/>
            <person name="Raghuvanshi S."/>
            <person name="Saichi N."/>
            <person name="Sakai H."/>
            <person name="Sakai Y."/>
            <person name="Sakata K."/>
            <person name="Sakurai T."/>
            <person name="Sato F."/>
            <person name="Sato Y."/>
            <person name="Schoof H."/>
            <person name="Seki M."/>
            <person name="Shibata M."/>
            <person name="Shimizu Y."/>
            <person name="Shinozaki K."/>
            <person name="Shinso Y."/>
            <person name="Singh N.K."/>
            <person name="Smith-White B."/>
            <person name="Takeda J."/>
            <person name="Tanino M."/>
            <person name="Tatusova T."/>
            <person name="Thongjuea S."/>
            <person name="Todokoro F."/>
            <person name="Tsugane M."/>
            <person name="Tyagi A.K."/>
            <person name="Vanavichit A."/>
            <person name="Wang A."/>
            <person name="Wing R.A."/>
            <person name="Yamaguchi K."/>
            <person name="Yamamoto M."/>
            <person name="Yamamoto N."/>
            <person name="Yu Y."/>
            <person name="Zhang H."/>
            <person name="Zhao Q."/>
            <person name="Higo K."/>
            <person name="Burr B."/>
            <person name="Gojobori T."/>
            <person name="Sasaki T."/>
        </authorList>
    </citation>
    <scope>NUCLEOTIDE SEQUENCE</scope>
</reference>
<dbReference type="SUPFAM" id="SSF52113">
    <property type="entry name" value="BRCT domain"/>
    <property type="match status" value="2"/>
</dbReference>
<feature type="domain" description="BRCT" evidence="5">
    <location>
        <begin position="414"/>
        <end position="494"/>
    </location>
</feature>
<dbReference type="KEGG" id="dosa:Os05g0376600"/>
<dbReference type="Gramene" id="Os05t0376600-01">
    <property type="protein sequence ID" value="Os05t0376600-01"/>
    <property type="gene ID" value="Os05g0376600"/>
</dbReference>
<reference evidence="7" key="1">
    <citation type="submission" date="2004-08" db="EMBL/GenBank/DDBJ databases">
        <title>Oryza sativa BAC OSJNBa0007A06 genomic sequence.</title>
        <authorList>
            <person name="Chow T.-Y."/>
            <person name="Hsing Y.-I.C."/>
            <person name="Chen C.-S."/>
            <person name="Chen H.-H."/>
            <person name="Liu S.-M."/>
            <person name="Chao Y.-T."/>
            <person name="Chang S.-J."/>
            <person name="Chen H.-C."/>
            <person name="Chen S.-K."/>
            <person name="Chen T.-R."/>
            <person name="Chen Y.-L."/>
            <person name="Cheng C.-H."/>
            <person name="Chung C.-I."/>
            <person name="Han S.-Y."/>
            <person name="Hsiao S.-H."/>
            <person name="Hsiung J.-N."/>
            <person name="Hsu C.-H."/>
            <person name="Huang J.-J."/>
            <person name="Kau P.-I."/>
            <person name="Lee M.-C."/>
            <person name="Leu H.-L."/>
            <person name="Li Y.-F."/>
            <person name="Lin S.-J."/>
            <person name="Lin Y.-C."/>
            <person name="Wu S.-W."/>
            <person name="Yu C.-Y."/>
            <person name="Yu S.-W."/>
            <person name="Wu H.-P."/>
            <person name="Shaw J.-F."/>
        </authorList>
    </citation>
    <scope>NUCLEOTIDE SEQUENCE</scope>
</reference>
<evidence type="ECO:0000256" key="3">
    <source>
        <dbReference type="ARBA" id="ARBA00023242"/>
    </source>
</evidence>
<proteinExistence type="predicted"/>
<evidence type="ECO:0000256" key="1">
    <source>
        <dbReference type="ARBA" id="ARBA00004123"/>
    </source>
</evidence>